<dbReference type="STRING" id="329046.A0A1Y2CRH9"/>
<dbReference type="InterPro" id="IPR001900">
    <property type="entry name" value="RNase_II/R"/>
</dbReference>
<dbReference type="EMBL" id="MCGO01000009">
    <property type="protein sequence ID" value="ORY49593.1"/>
    <property type="molecule type" value="Genomic_DNA"/>
</dbReference>
<dbReference type="GO" id="GO:0000175">
    <property type="term" value="F:3'-5'-RNA exonuclease activity"/>
    <property type="evidence" value="ECO:0007669"/>
    <property type="project" value="TreeGrafter"/>
</dbReference>
<reference evidence="2 3" key="1">
    <citation type="submission" date="2016-07" db="EMBL/GenBank/DDBJ databases">
        <title>Pervasive Adenine N6-methylation of Active Genes in Fungi.</title>
        <authorList>
            <consortium name="DOE Joint Genome Institute"/>
            <person name="Mondo S.J."/>
            <person name="Dannebaum R.O."/>
            <person name="Kuo R.C."/>
            <person name="Labutti K."/>
            <person name="Haridas S."/>
            <person name="Kuo A."/>
            <person name="Salamov A."/>
            <person name="Ahrendt S.R."/>
            <person name="Lipzen A."/>
            <person name="Sullivan W."/>
            <person name="Andreopoulos W.B."/>
            <person name="Clum A."/>
            <person name="Lindquist E."/>
            <person name="Daum C."/>
            <person name="Ramamoorthy G.K."/>
            <person name="Gryganskyi A."/>
            <person name="Culley D."/>
            <person name="Magnuson J.K."/>
            <person name="James T.Y."/>
            <person name="O'Malley M.A."/>
            <person name="Stajich J.E."/>
            <person name="Spatafora J.W."/>
            <person name="Visel A."/>
            <person name="Grigoriev I.V."/>
        </authorList>
    </citation>
    <scope>NUCLEOTIDE SEQUENCE [LARGE SCALE GENOMIC DNA]</scope>
    <source>
        <strain evidence="2 3">JEL800</strain>
    </source>
</reference>
<protein>
    <submittedName>
        <fullName evidence="2">RNB-domain-containing protein</fullName>
    </submittedName>
</protein>
<dbReference type="GO" id="GO:0000932">
    <property type="term" value="C:P-body"/>
    <property type="evidence" value="ECO:0007669"/>
    <property type="project" value="TreeGrafter"/>
</dbReference>
<dbReference type="PANTHER" id="PTHR23355:SF65">
    <property type="entry name" value="EXORIBONUCLEASE CYT-4, PUTATIVE (AFU_ORTHOLOGUE AFUA_7G01550)-RELATED"/>
    <property type="match status" value="1"/>
</dbReference>
<dbReference type="GO" id="GO:0003723">
    <property type="term" value="F:RNA binding"/>
    <property type="evidence" value="ECO:0007669"/>
    <property type="project" value="InterPro"/>
</dbReference>
<dbReference type="PANTHER" id="PTHR23355">
    <property type="entry name" value="RIBONUCLEASE"/>
    <property type="match status" value="1"/>
</dbReference>
<dbReference type="Proteomes" id="UP000193642">
    <property type="component" value="Unassembled WGS sequence"/>
</dbReference>
<dbReference type="GO" id="GO:0006402">
    <property type="term" value="P:mRNA catabolic process"/>
    <property type="evidence" value="ECO:0007669"/>
    <property type="project" value="TreeGrafter"/>
</dbReference>
<evidence type="ECO:0000313" key="2">
    <source>
        <dbReference type="EMBL" id="ORY49593.1"/>
    </source>
</evidence>
<keyword evidence="3" id="KW-1185">Reference proteome</keyword>
<dbReference type="AlphaFoldDB" id="A0A1Y2CRH9"/>
<dbReference type="Pfam" id="PF00773">
    <property type="entry name" value="RNB"/>
    <property type="match status" value="1"/>
</dbReference>
<gene>
    <name evidence="2" type="ORF">BCR33DRAFT_763322</name>
</gene>
<evidence type="ECO:0000259" key="1">
    <source>
        <dbReference type="SMART" id="SM00955"/>
    </source>
</evidence>
<feature type="domain" description="RNB" evidence="1">
    <location>
        <begin position="465"/>
        <end position="835"/>
    </location>
</feature>
<organism evidence="2 3">
    <name type="scientific">Rhizoclosmatium globosum</name>
    <dbReference type="NCBI Taxonomy" id="329046"/>
    <lineage>
        <taxon>Eukaryota</taxon>
        <taxon>Fungi</taxon>
        <taxon>Fungi incertae sedis</taxon>
        <taxon>Chytridiomycota</taxon>
        <taxon>Chytridiomycota incertae sedis</taxon>
        <taxon>Chytridiomycetes</taxon>
        <taxon>Chytridiales</taxon>
        <taxon>Chytriomycetaceae</taxon>
        <taxon>Rhizoclosmatium</taxon>
    </lineage>
</organism>
<accession>A0A1Y2CRH9</accession>
<dbReference type="InterPro" id="IPR050180">
    <property type="entry name" value="RNR_Ribonuclease"/>
</dbReference>
<dbReference type="SMART" id="SM00955">
    <property type="entry name" value="RNB"/>
    <property type="match status" value="1"/>
</dbReference>
<dbReference type="OrthoDB" id="2285229at2759"/>
<comment type="caution">
    <text evidence="2">The sequence shown here is derived from an EMBL/GenBank/DDBJ whole genome shotgun (WGS) entry which is preliminary data.</text>
</comment>
<name>A0A1Y2CRH9_9FUNG</name>
<dbReference type="SUPFAM" id="SSF50249">
    <property type="entry name" value="Nucleic acid-binding proteins"/>
    <property type="match status" value="1"/>
</dbReference>
<sequence>MATRRTASVAAKIGDLAQVRREPCVIVQLPTSTDKDCISITASGHSLRHSLKDISFLSPNWSFATPSNSSSASNQQQQQQSKVPVGLNADSSTLLAASNIPASIISHLSQFDQTVDRLIHEKTAKFAALYAEFKTSQNREFITVQEAASWVFHGLDGALAVENASVTPAQMCAAQLYLSRNPKWFQLDAAAGSNMLVEINARFLLKNRDEVDDFVWLEKQAKGSRPGKELKEFLEKAMILIEWAANHPAIDSSLLKPESAKTAEYNRPTDITFTESDLKFIAAIKSAAFNPASIRNANPHTELVNRGILSRLPHGYAKKATRSMLNGPNASGRGLDALRLLKDLGVLTPWENTTIHTAAGEGAGALDALDGHGFSEWADIAVSESQTWADELLAEPVLYSEEQAPKQTTGVTEEGKSQLTFSADALAKGNDTESALFRAVKKHTVFPQTPVQDEFFSRDVFESKRRDFGDVPVYVIDSPTAQELDDGISIEETAEGSWIHVHIADPTAYLPPSHPLSMLAQLRGTSMYLPERHYPMLPDILSNARFNLGKSHCALTFSARLGSDGEIVDYKISPSVIKNVKILHYRTVNDVLDWSNVYGFSLPPEERTPWVNKALNELSPKEGVKSQLDDKSVSELRKLQELMYRHLKLRISRGGFSSDQPGFGVKVVPYPLPITPESPNVPFQYEEQQQSPPLVLFDPNQASHLEPSSNLVSECMVMANRVAAKFCTEHNIPAIYRGQEPLKPASSPLESSTITDALASIDPVSGVMPYTYFKNILPFFSPGSHTMQPASHYSLGIRAGGTSASDFGGYMKVTSPLRRYKDMMLHWLIKSQLLAESDPSRAVSCPFSSTDVETISTRINDIEKRTDKLSTASHKYWALEWILRREVLWRCGASEKTVFSGVATEMEHLKDVGIGLPGIGAGPRGPVIWSDEYRGVVEWGVPSSKWEVGYNQRCIRPTYQVVIGSILNTRFGLGLLGNLGGIQARVDLKAERYVGDIVTCVVDTIDPAAGVLIVKEL</sequence>
<proteinExistence type="predicted"/>
<evidence type="ECO:0000313" key="3">
    <source>
        <dbReference type="Proteomes" id="UP000193642"/>
    </source>
</evidence>
<dbReference type="InterPro" id="IPR012340">
    <property type="entry name" value="NA-bd_OB-fold"/>
</dbReference>